<dbReference type="SMART" id="SM00220">
    <property type="entry name" value="S_TKc"/>
    <property type="match status" value="1"/>
</dbReference>
<comment type="caution">
    <text evidence="1">The sequence shown here is derived from an EMBL/GenBank/DDBJ whole genome shotgun (WGS) entry which is preliminary data.</text>
</comment>
<dbReference type="GO" id="GO:0004674">
    <property type="term" value="F:protein serine/threonine kinase activity"/>
    <property type="evidence" value="ECO:0007669"/>
    <property type="project" value="InterPro"/>
</dbReference>
<dbReference type="GO" id="GO:0051082">
    <property type="term" value="F:unfolded protein binding"/>
    <property type="evidence" value="ECO:0007669"/>
    <property type="project" value="TreeGrafter"/>
</dbReference>
<dbReference type="AlphaFoldDB" id="A0A163ELA1"/>
<dbReference type="InterPro" id="IPR045133">
    <property type="entry name" value="IRE1/2-like"/>
</dbReference>
<dbReference type="GO" id="GO:0036498">
    <property type="term" value="P:IRE1-mediated unfolded protein response"/>
    <property type="evidence" value="ECO:0007669"/>
    <property type="project" value="TreeGrafter"/>
</dbReference>
<reference evidence="1 2" key="1">
    <citation type="journal article" date="2016" name="Sci. Rep.">
        <title>Draft genome sequencing and secretome analysis of fungal phytopathogen Ascochyta rabiei provides insight into the necrotrophic effector repertoire.</title>
        <authorList>
            <person name="Verma S."/>
            <person name="Gazara R.K."/>
            <person name="Nizam S."/>
            <person name="Parween S."/>
            <person name="Chattopadhyay D."/>
            <person name="Verma P.K."/>
        </authorList>
    </citation>
    <scope>NUCLEOTIDE SEQUENCE [LARGE SCALE GENOMIC DNA]</scope>
    <source>
        <strain evidence="1 2">ArDII</strain>
    </source>
</reference>
<name>A0A163ELA1_DIDRA</name>
<sequence length="706" mass="78746">MWHKCGRLAANTSEASALLMEASARDLCSLSALTFAFPINTTFDRRSCLLLTPELPAATITTRVGVASSLIRATRYSVCSVANNGEFFKLAMAHAIWGLPQAPIQFVAHDIYGQPARGANLVQSRTFFSNILFCLDVYQSKYHSNYHEQQPVVERHDKSKFSRFEQIAQVLTQKQPESYPAIYKSINHTNTDCAPTSAAHEFNRRSVAPVTPLVHGFINTSVLSSQGQSLSGWFYDLCRRQGWDAGQIKRIWQWTLSNPRLAILLYVCDDVASWRQASFFDLRDESLPFPEDRLQGIVADARKVVEEQWRATSKEMPMNGGHMDFVARESVPLQSEKVMRTSKNSEKSVDRVRMLGSSDDRVLVRKRFVTTRPSQKTALLEQITKFKQLENKSIAKLLCSYAQPSHVGIVVERAQCSLDEYLAVPGNEPARSRILVDWMYDLASAIEYLHSQSICHRSIRPRKMLVDGARILLAPFEIGHNMDTLSPTMATSQRLDQLHTYFQDQTYIYAAPEAIVSRGKRPADVFSLGCIFLTMLTVAQNQSLAAFTQYRAGSTQDASFHAHLDRVGSWRSRLVASTNANLRAGLNGSGRRLRQLKAEAEWLGIIEKMVLPRPKERIKMGVIMGSLGSGKVSGGRRRSLDGGGYSGQVSVSLGTASSPASTLVDVEPEPLSRAKASRAAPRRPELSVFDGYFQQQSRKLEPGGGW</sequence>
<dbReference type="PANTHER" id="PTHR13954:SF6">
    <property type="entry name" value="NON-SPECIFIC SERINE_THREONINE PROTEIN KINASE"/>
    <property type="match status" value="1"/>
</dbReference>
<accession>A0A163ELA1</accession>
<keyword evidence="2" id="KW-1185">Reference proteome</keyword>
<dbReference type="GO" id="GO:0005524">
    <property type="term" value="F:ATP binding"/>
    <property type="evidence" value="ECO:0007669"/>
    <property type="project" value="InterPro"/>
</dbReference>
<organism evidence="1 2">
    <name type="scientific">Didymella rabiei</name>
    <name type="common">Chickpea ascochyta blight fungus</name>
    <name type="synonym">Mycosphaerella rabiei</name>
    <dbReference type="NCBI Taxonomy" id="5454"/>
    <lineage>
        <taxon>Eukaryota</taxon>
        <taxon>Fungi</taxon>
        <taxon>Dikarya</taxon>
        <taxon>Ascomycota</taxon>
        <taxon>Pezizomycotina</taxon>
        <taxon>Dothideomycetes</taxon>
        <taxon>Pleosporomycetidae</taxon>
        <taxon>Pleosporales</taxon>
        <taxon>Pleosporineae</taxon>
        <taxon>Didymellaceae</taxon>
        <taxon>Ascochyta</taxon>
    </lineage>
</organism>
<protein>
    <submittedName>
        <fullName evidence="1">ATP binding</fullName>
    </submittedName>
</protein>
<dbReference type="GO" id="GO:1990604">
    <property type="term" value="C:IRE1-TRAF2-ASK1 complex"/>
    <property type="evidence" value="ECO:0007669"/>
    <property type="project" value="TreeGrafter"/>
</dbReference>
<dbReference type="PANTHER" id="PTHR13954">
    <property type="entry name" value="IRE1-RELATED"/>
    <property type="match status" value="1"/>
</dbReference>
<proteinExistence type="predicted"/>
<dbReference type="InterPro" id="IPR000719">
    <property type="entry name" value="Prot_kinase_dom"/>
</dbReference>
<dbReference type="Pfam" id="PF00069">
    <property type="entry name" value="Pkinase"/>
    <property type="match status" value="1"/>
</dbReference>
<gene>
    <name evidence="1" type="ORF">ST47_g5094</name>
</gene>
<dbReference type="GO" id="GO:0004521">
    <property type="term" value="F:RNA endonuclease activity"/>
    <property type="evidence" value="ECO:0007669"/>
    <property type="project" value="InterPro"/>
</dbReference>
<dbReference type="GO" id="GO:0070059">
    <property type="term" value="P:intrinsic apoptotic signaling pathway in response to endoplasmic reticulum stress"/>
    <property type="evidence" value="ECO:0007669"/>
    <property type="project" value="TreeGrafter"/>
</dbReference>
<dbReference type="EMBL" id="JYNV01000185">
    <property type="protein sequence ID" value="KZM23754.1"/>
    <property type="molecule type" value="Genomic_DNA"/>
</dbReference>
<dbReference type="InterPro" id="IPR011009">
    <property type="entry name" value="Kinase-like_dom_sf"/>
</dbReference>
<evidence type="ECO:0000313" key="2">
    <source>
        <dbReference type="Proteomes" id="UP000076837"/>
    </source>
</evidence>
<dbReference type="SUPFAM" id="SSF56112">
    <property type="entry name" value="Protein kinase-like (PK-like)"/>
    <property type="match status" value="1"/>
</dbReference>
<dbReference type="Gene3D" id="1.10.510.10">
    <property type="entry name" value="Transferase(Phosphotransferase) domain 1"/>
    <property type="match status" value="1"/>
</dbReference>
<dbReference type="STRING" id="5454.A0A163ELA1"/>
<dbReference type="OrthoDB" id="4062651at2759"/>
<dbReference type="Proteomes" id="UP000076837">
    <property type="component" value="Unassembled WGS sequence"/>
</dbReference>
<evidence type="ECO:0000313" key="1">
    <source>
        <dbReference type="EMBL" id="KZM23754.1"/>
    </source>
</evidence>
<dbReference type="PROSITE" id="PS50011">
    <property type="entry name" value="PROTEIN_KINASE_DOM"/>
    <property type="match status" value="1"/>
</dbReference>